<name>A0A392TW82_9FABA</name>
<protein>
    <submittedName>
        <fullName evidence="1">Uncharacterized protein</fullName>
    </submittedName>
</protein>
<dbReference type="Proteomes" id="UP000265520">
    <property type="component" value="Unassembled WGS sequence"/>
</dbReference>
<feature type="non-terminal residue" evidence="1">
    <location>
        <position position="1"/>
    </location>
</feature>
<dbReference type="AlphaFoldDB" id="A0A392TW82"/>
<proteinExistence type="predicted"/>
<accession>A0A392TW82</accession>
<evidence type="ECO:0000313" key="2">
    <source>
        <dbReference type="Proteomes" id="UP000265520"/>
    </source>
</evidence>
<comment type="caution">
    <text evidence="1">The sequence shown here is derived from an EMBL/GenBank/DDBJ whole genome shotgun (WGS) entry which is preliminary data.</text>
</comment>
<evidence type="ECO:0000313" key="1">
    <source>
        <dbReference type="EMBL" id="MCI64954.1"/>
    </source>
</evidence>
<organism evidence="1 2">
    <name type="scientific">Trifolium medium</name>
    <dbReference type="NCBI Taxonomy" id="97028"/>
    <lineage>
        <taxon>Eukaryota</taxon>
        <taxon>Viridiplantae</taxon>
        <taxon>Streptophyta</taxon>
        <taxon>Embryophyta</taxon>
        <taxon>Tracheophyta</taxon>
        <taxon>Spermatophyta</taxon>
        <taxon>Magnoliopsida</taxon>
        <taxon>eudicotyledons</taxon>
        <taxon>Gunneridae</taxon>
        <taxon>Pentapetalae</taxon>
        <taxon>rosids</taxon>
        <taxon>fabids</taxon>
        <taxon>Fabales</taxon>
        <taxon>Fabaceae</taxon>
        <taxon>Papilionoideae</taxon>
        <taxon>50 kb inversion clade</taxon>
        <taxon>NPAAA clade</taxon>
        <taxon>Hologalegina</taxon>
        <taxon>IRL clade</taxon>
        <taxon>Trifolieae</taxon>
        <taxon>Trifolium</taxon>
    </lineage>
</organism>
<dbReference type="EMBL" id="LXQA010666654">
    <property type="protein sequence ID" value="MCI64954.1"/>
    <property type="molecule type" value="Genomic_DNA"/>
</dbReference>
<keyword evidence="2" id="KW-1185">Reference proteome</keyword>
<sequence length="77" mass="8654">LLILQRSEMCNALNVVLKQPPRGRCKVWSSRRPPRGRCSRHNMSSSVTVISPSGMWKLEVSLCHLSANALIRHGSRC</sequence>
<reference evidence="1 2" key="1">
    <citation type="journal article" date="2018" name="Front. Plant Sci.">
        <title>Red Clover (Trifolium pratense) and Zigzag Clover (T. medium) - A Picture of Genomic Similarities and Differences.</title>
        <authorList>
            <person name="Dluhosova J."/>
            <person name="Istvanek J."/>
            <person name="Nedelnik J."/>
            <person name="Repkova J."/>
        </authorList>
    </citation>
    <scope>NUCLEOTIDE SEQUENCE [LARGE SCALE GENOMIC DNA]</scope>
    <source>
        <strain evidence="2">cv. 10/8</strain>
        <tissue evidence="1">Leaf</tissue>
    </source>
</reference>